<dbReference type="AlphaFoldDB" id="A0A9D2DCT2"/>
<dbReference type="Proteomes" id="UP000824014">
    <property type="component" value="Unassembled WGS sequence"/>
</dbReference>
<protein>
    <recommendedName>
        <fullName evidence="4">Outer membrane protein beta-barrel domain-containing protein</fullName>
    </recommendedName>
</protein>
<evidence type="ECO:0000256" key="1">
    <source>
        <dbReference type="SAM" id="SignalP"/>
    </source>
</evidence>
<proteinExistence type="predicted"/>
<comment type="caution">
    <text evidence="2">The sequence shown here is derived from an EMBL/GenBank/DDBJ whole genome shotgun (WGS) entry which is preliminary data.</text>
</comment>
<evidence type="ECO:0000313" key="3">
    <source>
        <dbReference type="Proteomes" id="UP000824014"/>
    </source>
</evidence>
<feature type="chain" id="PRO_5039688681" description="Outer membrane protein beta-barrel domain-containing protein" evidence="1">
    <location>
        <begin position="21"/>
        <end position="147"/>
    </location>
</feature>
<keyword evidence="1" id="KW-0732">Signal</keyword>
<accession>A0A9D2DCT2</accession>
<gene>
    <name evidence="2" type="ORF">H9816_01440</name>
</gene>
<evidence type="ECO:0008006" key="4">
    <source>
        <dbReference type="Google" id="ProtNLM"/>
    </source>
</evidence>
<sequence>MKKFIVLCACVLMGIGSLSAQSYRNEIGLRLGGSGGLTYRYHLNEGNAIEGILSTYWYSGVSVTGLYEWTKPVINNDFYLYYGAGIHLGAFRDQFALGIDGIVGLEYQIPTVPIALSLDYKPGIHFLPIEHWWVGLYDVAFSVKFTF</sequence>
<feature type="signal peptide" evidence="1">
    <location>
        <begin position="1"/>
        <end position="20"/>
    </location>
</feature>
<name>A0A9D2DCT2_9BACT</name>
<organism evidence="2 3">
    <name type="scientific">Candidatus Tidjanibacter faecipullorum</name>
    <dbReference type="NCBI Taxonomy" id="2838766"/>
    <lineage>
        <taxon>Bacteria</taxon>
        <taxon>Pseudomonadati</taxon>
        <taxon>Bacteroidota</taxon>
        <taxon>Bacteroidia</taxon>
        <taxon>Bacteroidales</taxon>
        <taxon>Rikenellaceae</taxon>
        <taxon>Tidjanibacter</taxon>
    </lineage>
</organism>
<reference evidence="2" key="2">
    <citation type="submission" date="2021-04" db="EMBL/GenBank/DDBJ databases">
        <authorList>
            <person name="Gilroy R."/>
        </authorList>
    </citation>
    <scope>NUCLEOTIDE SEQUENCE</scope>
    <source>
        <strain evidence="2">ChiHjej11B10-19426</strain>
    </source>
</reference>
<dbReference type="EMBL" id="DXCC01000004">
    <property type="protein sequence ID" value="HIZ14568.1"/>
    <property type="molecule type" value="Genomic_DNA"/>
</dbReference>
<evidence type="ECO:0000313" key="2">
    <source>
        <dbReference type="EMBL" id="HIZ14568.1"/>
    </source>
</evidence>
<reference evidence="2" key="1">
    <citation type="journal article" date="2021" name="PeerJ">
        <title>Extensive microbial diversity within the chicken gut microbiome revealed by metagenomics and culture.</title>
        <authorList>
            <person name="Gilroy R."/>
            <person name="Ravi A."/>
            <person name="Getino M."/>
            <person name="Pursley I."/>
            <person name="Horton D.L."/>
            <person name="Alikhan N.F."/>
            <person name="Baker D."/>
            <person name="Gharbi K."/>
            <person name="Hall N."/>
            <person name="Watson M."/>
            <person name="Adriaenssens E.M."/>
            <person name="Foster-Nyarko E."/>
            <person name="Jarju S."/>
            <person name="Secka A."/>
            <person name="Antonio M."/>
            <person name="Oren A."/>
            <person name="Chaudhuri R.R."/>
            <person name="La Ragione R."/>
            <person name="Hildebrand F."/>
            <person name="Pallen M.J."/>
        </authorList>
    </citation>
    <scope>NUCLEOTIDE SEQUENCE</scope>
    <source>
        <strain evidence="2">ChiHjej11B10-19426</strain>
    </source>
</reference>